<reference evidence="1 2" key="1">
    <citation type="submission" date="2010-08" db="EMBL/GenBank/DDBJ databases">
        <authorList>
            <person name="Durkin A.S."/>
            <person name="Madupu R."/>
            <person name="Torralba M."/>
            <person name="Gillis M."/>
            <person name="Methe B."/>
            <person name="Sutton G."/>
            <person name="Nelson K.E."/>
        </authorList>
    </citation>
    <scope>NUCLEOTIDE SEQUENCE [LARGE SCALE GENOMIC DNA]</scope>
    <source>
        <strain evidence="1 2">FB035-09AN</strain>
    </source>
</reference>
<organism evidence="1 2">
    <name type="scientific">Prevotella disiens FB035-09AN</name>
    <dbReference type="NCBI Taxonomy" id="866771"/>
    <lineage>
        <taxon>Bacteria</taxon>
        <taxon>Pseudomonadati</taxon>
        <taxon>Bacteroidota</taxon>
        <taxon>Bacteroidia</taxon>
        <taxon>Bacteroidales</taxon>
        <taxon>Prevotellaceae</taxon>
        <taxon>Prevotella</taxon>
    </lineage>
</organism>
<accession>E1KPT7</accession>
<comment type="caution">
    <text evidence="1">The sequence shown here is derived from an EMBL/GenBank/DDBJ whole genome shotgun (WGS) entry which is preliminary data.</text>
</comment>
<sequence length="265" mass="29664">MSPPLPKPKSYQSCFATFTRKEGVRSPLYGARYHSSLLLLLTGSCPSRARKSVSGILLTASISVLSMPVSVDDELDTDPELRVKLPRVATPKATLPQIGKQGYTVCHVAFHIERQRAAVDEGVPVVQRRTVMQHLRSPVHRLISGKSRSPGIDEHDFSSVRQYLEVIAALRRELRHGYLGVLVRIVFQEVFATEHPLVSPLRVGGKRRPETVAAVLATGIETVRHVRPYLDAMHLRQTPLGVRLPREKGKRRDDYCDVFSHGQRT</sequence>
<evidence type="ECO:0000313" key="2">
    <source>
        <dbReference type="Proteomes" id="UP000003610"/>
    </source>
</evidence>
<dbReference type="EMBL" id="AEDO01000023">
    <property type="protein sequence ID" value="EFL46507.1"/>
    <property type="molecule type" value="Genomic_DNA"/>
</dbReference>
<dbReference type="eggNOG" id="ENOG5032P8J">
    <property type="taxonomic scope" value="Bacteria"/>
</dbReference>
<dbReference type="STRING" id="866771.HMPREF9296_0827"/>
<name>E1KPT7_9BACT</name>
<dbReference type="AlphaFoldDB" id="E1KPT7"/>
<evidence type="ECO:0000313" key="1">
    <source>
        <dbReference type="EMBL" id="EFL46507.1"/>
    </source>
</evidence>
<gene>
    <name evidence="1" type="ORF">HMPREF9296_0827</name>
</gene>
<proteinExistence type="predicted"/>
<dbReference type="Proteomes" id="UP000003610">
    <property type="component" value="Unassembled WGS sequence"/>
</dbReference>
<protein>
    <submittedName>
        <fullName evidence="1">Uncharacterized protein</fullName>
    </submittedName>
</protein>